<dbReference type="GO" id="GO:0003677">
    <property type="term" value="F:DNA binding"/>
    <property type="evidence" value="ECO:0007669"/>
    <property type="project" value="InterPro"/>
</dbReference>
<proteinExistence type="predicted"/>
<dbReference type="InterPro" id="IPR050987">
    <property type="entry name" value="AtrR-like"/>
</dbReference>
<dbReference type="SMART" id="SM00906">
    <property type="entry name" value="Fungal_trans"/>
    <property type="match status" value="1"/>
</dbReference>
<dbReference type="CDD" id="cd00067">
    <property type="entry name" value="GAL4"/>
    <property type="match status" value="1"/>
</dbReference>
<dbReference type="Pfam" id="PF00172">
    <property type="entry name" value="Zn_clus"/>
    <property type="match status" value="1"/>
</dbReference>
<organism evidence="4 5">
    <name type="scientific">Phascolomyces articulosus</name>
    <dbReference type="NCBI Taxonomy" id="60185"/>
    <lineage>
        <taxon>Eukaryota</taxon>
        <taxon>Fungi</taxon>
        <taxon>Fungi incertae sedis</taxon>
        <taxon>Mucoromycota</taxon>
        <taxon>Mucoromycotina</taxon>
        <taxon>Mucoromycetes</taxon>
        <taxon>Mucorales</taxon>
        <taxon>Lichtheimiaceae</taxon>
        <taxon>Phascolomyces</taxon>
    </lineage>
</organism>
<reference evidence="4" key="1">
    <citation type="journal article" date="2022" name="IScience">
        <title>Evolution of zygomycete secretomes and the origins of terrestrial fungal ecologies.</title>
        <authorList>
            <person name="Chang Y."/>
            <person name="Wang Y."/>
            <person name="Mondo S."/>
            <person name="Ahrendt S."/>
            <person name="Andreopoulos W."/>
            <person name="Barry K."/>
            <person name="Beard J."/>
            <person name="Benny G.L."/>
            <person name="Blankenship S."/>
            <person name="Bonito G."/>
            <person name="Cuomo C."/>
            <person name="Desiro A."/>
            <person name="Gervers K.A."/>
            <person name="Hundley H."/>
            <person name="Kuo A."/>
            <person name="LaButti K."/>
            <person name="Lang B.F."/>
            <person name="Lipzen A."/>
            <person name="O'Donnell K."/>
            <person name="Pangilinan J."/>
            <person name="Reynolds N."/>
            <person name="Sandor L."/>
            <person name="Smith M.E."/>
            <person name="Tsang A."/>
            <person name="Grigoriev I.V."/>
            <person name="Stajich J.E."/>
            <person name="Spatafora J.W."/>
        </authorList>
    </citation>
    <scope>NUCLEOTIDE SEQUENCE</scope>
    <source>
        <strain evidence="4">RSA 2281</strain>
    </source>
</reference>
<keyword evidence="2" id="KW-0539">Nucleus</keyword>
<dbReference type="GO" id="GO:0000981">
    <property type="term" value="F:DNA-binding transcription factor activity, RNA polymerase II-specific"/>
    <property type="evidence" value="ECO:0007669"/>
    <property type="project" value="InterPro"/>
</dbReference>
<dbReference type="Gene3D" id="4.10.240.10">
    <property type="entry name" value="Zn(2)-C6 fungal-type DNA-binding domain"/>
    <property type="match status" value="1"/>
</dbReference>
<dbReference type="SUPFAM" id="SSF57701">
    <property type="entry name" value="Zn2/Cys6 DNA-binding domain"/>
    <property type="match status" value="1"/>
</dbReference>
<dbReference type="SMART" id="SM00066">
    <property type="entry name" value="GAL4"/>
    <property type="match status" value="1"/>
</dbReference>
<dbReference type="AlphaFoldDB" id="A0AAD5P9N9"/>
<reference evidence="4" key="2">
    <citation type="submission" date="2023-02" db="EMBL/GenBank/DDBJ databases">
        <authorList>
            <consortium name="DOE Joint Genome Institute"/>
            <person name="Mondo S.J."/>
            <person name="Chang Y."/>
            <person name="Wang Y."/>
            <person name="Ahrendt S."/>
            <person name="Andreopoulos W."/>
            <person name="Barry K."/>
            <person name="Beard J."/>
            <person name="Benny G.L."/>
            <person name="Blankenship S."/>
            <person name="Bonito G."/>
            <person name="Cuomo C."/>
            <person name="Desiro A."/>
            <person name="Gervers K.A."/>
            <person name="Hundley H."/>
            <person name="Kuo A."/>
            <person name="LaButti K."/>
            <person name="Lang B.F."/>
            <person name="Lipzen A."/>
            <person name="O'Donnell K."/>
            <person name="Pangilinan J."/>
            <person name="Reynolds N."/>
            <person name="Sandor L."/>
            <person name="Smith M.W."/>
            <person name="Tsang A."/>
            <person name="Grigoriev I.V."/>
            <person name="Stajich J.E."/>
            <person name="Spatafora J.W."/>
        </authorList>
    </citation>
    <scope>NUCLEOTIDE SEQUENCE</scope>
    <source>
        <strain evidence="4">RSA 2281</strain>
    </source>
</reference>
<dbReference type="PROSITE" id="PS50048">
    <property type="entry name" value="ZN2_CY6_FUNGAL_2"/>
    <property type="match status" value="1"/>
</dbReference>
<dbReference type="CDD" id="cd12148">
    <property type="entry name" value="fungal_TF_MHR"/>
    <property type="match status" value="1"/>
</dbReference>
<dbReference type="Pfam" id="PF04082">
    <property type="entry name" value="Fungal_trans"/>
    <property type="match status" value="1"/>
</dbReference>
<keyword evidence="1" id="KW-0479">Metal-binding</keyword>
<evidence type="ECO:0000313" key="5">
    <source>
        <dbReference type="Proteomes" id="UP001209540"/>
    </source>
</evidence>
<evidence type="ECO:0000256" key="2">
    <source>
        <dbReference type="ARBA" id="ARBA00023242"/>
    </source>
</evidence>
<evidence type="ECO:0000256" key="1">
    <source>
        <dbReference type="ARBA" id="ARBA00022723"/>
    </source>
</evidence>
<dbReference type="PROSITE" id="PS00463">
    <property type="entry name" value="ZN2_CY6_FUNGAL_1"/>
    <property type="match status" value="1"/>
</dbReference>
<dbReference type="Proteomes" id="UP001209540">
    <property type="component" value="Unassembled WGS sequence"/>
</dbReference>
<feature type="domain" description="Zn(2)-C6 fungal-type" evidence="3">
    <location>
        <begin position="41"/>
        <end position="72"/>
    </location>
</feature>
<keyword evidence="5" id="KW-1185">Reference proteome</keyword>
<dbReference type="GO" id="GO:0006351">
    <property type="term" value="P:DNA-templated transcription"/>
    <property type="evidence" value="ECO:0007669"/>
    <property type="project" value="InterPro"/>
</dbReference>
<dbReference type="InterPro" id="IPR007219">
    <property type="entry name" value="XnlR_reg_dom"/>
</dbReference>
<dbReference type="InterPro" id="IPR001138">
    <property type="entry name" value="Zn2Cys6_DnaBD"/>
</dbReference>
<dbReference type="EMBL" id="JAIXMP010000046">
    <property type="protein sequence ID" value="KAI9246484.1"/>
    <property type="molecule type" value="Genomic_DNA"/>
</dbReference>
<dbReference type="PANTHER" id="PTHR46910">
    <property type="entry name" value="TRANSCRIPTION FACTOR PDR1"/>
    <property type="match status" value="1"/>
</dbReference>
<dbReference type="GO" id="GO:0008270">
    <property type="term" value="F:zinc ion binding"/>
    <property type="evidence" value="ECO:0007669"/>
    <property type="project" value="InterPro"/>
</dbReference>
<protein>
    <submittedName>
        <fullName evidence="4">Fungal-specific transcription factor domain-containing protein</fullName>
    </submittedName>
</protein>
<evidence type="ECO:0000259" key="3">
    <source>
        <dbReference type="PROSITE" id="PS50048"/>
    </source>
</evidence>
<evidence type="ECO:0000313" key="4">
    <source>
        <dbReference type="EMBL" id="KAI9246484.1"/>
    </source>
</evidence>
<dbReference type="PANTHER" id="PTHR46910:SF1">
    <property type="entry name" value="MISCELLANEOUS ZN(II)2CYS6 TRANSCRIPTION FACTOR (EUROFUNG)-RELATED"/>
    <property type="match status" value="1"/>
</dbReference>
<comment type="caution">
    <text evidence="4">The sequence shown here is derived from an EMBL/GenBank/DDBJ whole genome shotgun (WGS) entry which is preliminary data.</text>
</comment>
<gene>
    <name evidence="4" type="ORF">BDA99DRAFT_565513</name>
</gene>
<dbReference type="InterPro" id="IPR036864">
    <property type="entry name" value="Zn2-C6_fun-type_DNA-bd_sf"/>
</dbReference>
<accession>A0AAD5P9N9</accession>
<sequence>MEESTSIVSQLPMRTQRITKFKVDTKSTNSKKTKSDIIKRSCDNCRKRKVRCDSIYNNKCSQCRKTGIECQFLAKPKKTGPPTKQYTESLERQVKLLQQLLQEERTKNTRPSTTATTISTQTVGTTTVDSDPTTAVDIIELRPASVLQQYNNTSLIPLRRSCNELIKEIPNLTPELAERMIIGYFDMLHPNCAIVDKRSFLIQYYYEYPHPVDENLFYAVCAVGSQFLPRHEFSVTRTAGRNLREKAMQVMNKAYKRSSLTTVQVLILMSLLAPNSDNNEGSSTNWLLLGAAIRMGQDLELHCDSHQNLPNSEIQVRRRTAYILYALDKISAASSGRPYAVKDEDFDVSIPSEYEAEPEVDPVTDMYLSGQMPRLLQDTERDIREKHPIYSGFLEIIPLARMIGYVLASFYTCKAVSRVDVTDLDTRLMTWQANPDPNFTGKHGQRFIRTLYDGLLLLRYRPLVLFSQKTSEIDFGRLQMLNVCNTIATNMIEFLEASPVWGVPCLKDYMIAQAATIFLQNCNNEDDAVRLRARQNLARCAALYQRDDIVNQTKNAIVLNELANQLSEEETARRGMQRTVESTFYNSMNQEVALTFRQRQSFDSYDGAMTNRQQQSSSQSSVPDTNLNQVLLESLLRQQAHDVL</sequence>
<name>A0AAD5P9N9_9FUNG</name>